<dbReference type="EMBL" id="JAYWLC010000006">
    <property type="protein sequence ID" value="MER5172084.1"/>
    <property type="molecule type" value="Genomic_DNA"/>
</dbReference>
<protein>
    <recommendedName>
        <fullName evidence="5 6">Dephospho-CoA kinase</fullName>
        <ecNumber evidence="5 6">2.7.1.24</ecNumber>
    </recommendedName>
    <alternativeName>
        <fullName evidence="5">Dephosphocoenzyme A kinase</fullName>
    </alternativeName>
</protein>
<evidence type="ECO:0000256" key="4">
    <source>
        <dbReference type="ARBA" id="ARBA00022993"/>
    </source>
</evidence>
<comment type="similarity">
    <text evidence="1 5">Belongs to the CoaE family.</text>
</comment>
<keyword evidence="2 5" id="KW-0547">Nucleotide-binding</keyword>
<evidence type="ECO:0000256" key="2">
    <source>
        <dbReference type="ARBA" id="ARBA00022741"/>
    </source>
</evidence>
<evidence type="ECO:0000256" key="1">
    <source>
        <dbReference type="ARBA" id="ARBA00009018"/>
    </source>
</evidence>
<comment type="function">
    <text evidence="5">Catalyzes the phosphorylation of the 3'-hydroxyl group of dephosphocoenzyme A to form coenzyme A.</text>
</comment>
<dbReference type="EC" id="2.7.1.24" evidence="5 6"/>
<keyword evidence="3 5" id="KW-0067">ATP-binding</keyword>
<dbReference type="InterPro" id="IPR027417">
    <property type="entry name" value="P-loop_NTPase"/>
</dbReference>
<comment type="caution">
    <text evidence="7">The sequence shown here is derived from an EMBL/GenBank/DDBJ whole genome shotgun (WGS) entry which is preliminary data.</text>
</comment>
<feature type="binding site" evidence="5">
    <location>
        <begin position="14"/>
        <end position="19"/>
    </location>
    <ligand>
        <name>ATP</name>
        <dbReference type="ChEBI" id="CHEBI:30616"/>
    </ligand>
</feature>
<comment type="catalytic activity">
    <reaction evidence="5">
        <text>3'-dephospho-CoA + ATP = ADP + CoA + H(+)</text>
        <dbReference type="Rhea" id="RHEA:18245"/>
        <dbReference type="ChEBI" id="CHEBI:15378"/>
        <dbReference type="ChEBI" id="CHEBI:30616"/>
        <dbReference type="ChEBI" id="CHEBI:57287"/>
        <dbReference type="ChEBI" id="CHEBI:57328"/>
        <dbReference type="ChEBI" id="CHEBI:456216"/>
        <dbReference type="EC" id="2.7.1.24"/>
    </reaction>
</comment>
<accession>A0ABV1SGQ3</accession>
<dbReference type="PANTHER" id="PTHR10695">
    <property type="entry name" value="DEPHOSPHO-COA KINASE-RELATED"/>
    <property type="match status" value="1"/>
</dbReference>
<organism evidence="7 8">
    <name type="scientific">Thioclava kandeliae</name>
    <dbReference type="NCBI Taxonomy" id="3070818"/>
    <lineage>
        <taxon>Bacteria</taxon>
        <taxon>Pseudomonadati</taxon>
        <taxon>Pseudomonadota</taxon>
        <taxon>Alphaproteobacteria</taxon>
        <taxon>Rhodobacterales</taxon>
        <taxon>Paracoccaceae</taxon>
        <taxon>Thioclava</taxon>
    </lineage>
</organism>
<dbReference type="PANTHER" id="PTHR10695:SF46">
    <property type="entry name" value="BIFUNCTIONAL COENZYME A SYNTHASE-RELATED"/>
    <property type="match status" value="1"/>
</dbReference>
<dbReference type="SUPFAM" id="SSF52540">
    <property type="entry name" value="P-loop containing nucleoside triphosphate hydrolases"/>
    <property type="match status" value="1"/>
</dbReference>
<dbReference type="CDD" id="cd02022">
    <property type="entry name" value="DPCK"/>
    <property type="match status" value="1"/>
</dbReference>
<reference evidence="7 8" key="1">
    <citation type="submission" date="2024-06" db="EMBL/GenBank/DDBJ databases">
        <title>Thioclava kandeliae sp. nov. from a rhizosphere soil sample of Kandelia candel in a mangrove.</title>
        <authorList>
            <person name="Mu T."/>
        </authorList>
    </citation>
    <scope>NUCLEOTIDE SEQUENCE [LARGE SCALE GENOMIC DNA]</scope>
    <source>
        <strain evidence="7 8">CPCC 100088</strain>
    </source>
</reference>
<evidence type="ECO:0000256" key="6">
    <source>
        <dbReference type="NCBIfam" id="TIGR00152"/>
    </source>
</evidence>
<evidence type="ECO:0000313" key="7">
    <source>
        <dbReference type="EMBL" id="MER5172084.1"/>
    </source>
</evidence>
<keyword evidence="5 7" id="KW-0418">Kinase</keyword>
<dbReference type="NCBIfam" id="TIGR00152">
    <property type="entry name" value="dephospho-CoA kinase"/>
    <property type="match status" value="1"/>
</dbReference>
<comment type="pathway">
    <text evidence="5">Cofactor biosynthesis; coenzyme A biosynthesis; CoA from (R)-pantothenate: step 5/5.</text>
</comment>
<sequence length="199" mass="21537">MSRPFILGLTGSIGMGKSTTSSFFMNNGVPVWDADATVHQLYGKDGAAVAPIAALYPQAIVDGMVDRGALREVLKADPAALARIEAIVHPLTAASRTGFIADHPDAPILLLDIPLLFETGADQVCDAVLVVSAPPEIQRARVLSRGTMSPEQFEMIRAKQLPDAEKRARADYVIETLDLETTARDVRRLIDQIREKPHA</sequence>
<keyword evidence="8" id="KW-1185">Reference proteome</keyword>
<dbReference type="PROSITE" id="PS51219">
    <property type="entry name" value="DPCK"/>
    <property type="match status" value="1"/>
</dbReference>
<keyword evidence="4 5" id="KW-0173">Coenzyme A biosynthesis</keyword>
<evidence type="ECO:0000256" key="5">
    <source>
        <dbReference type="HAMAP-Rule" id="MF_00376"/>
    </source>
</evidence>
<dbReference type="Pfam" id="PF01121">
    <property type="entry name" value="CoaE"/>
    <property type="match status" value="1"/>
</dbReference>
<dbReference type="GO" id="GO:0004140">
    <property type="term" value="F:dephospho-CoA kinase activity"/>
    <property type="evidence" value="ECO:0007669"/>
    <property type="project" value="UniProtKB-EC"/>
</dbReference>
<dbReference type="HAMAP" id="MF_00376">
    <property type="entry name" value="Dephospho_CoA_kinase"/>
    <property type="match status" value="1"/>
</dbReference>
<keyword evidence="5" id="KW-0963">Cytoplasm</keyword>
<dbReference type="RefSeq" id="WP_350936748.1">
    <property type="nucleotide sequence ID" value="NZ_JAYWLC010000006.1"/>
</dbReference>
<name>A0ABV1SGQ3_9RHOB</name>
<evidence type="ECO:0000313" key="8">
    <source>
        <dbReference type="Proteomes" id="UP001438953"/>
    </source>
</evidence>
<comment type="subcellular location">
    <subcellularLocation>
        <location evidence="5">Cytoplasm</location>
    </subcellularLocation>
</comment>
<evidence type="ECO:0000256" key="3">
    <source>
        <dbReference type="ARBA" id="ARBA00022840"/>
    </source>
</evidence>
<dbReference type="Proteomes" id="UP001438953">
    <property type="component" value="Unassembled WGS sequence"/>
</dbReference>
<dbReference type="Gene3D" id="3.40.50.300">
    <property type="entry name" value="P-loop containing nucleotide triphosphate hydrolases"/>
    <property type="match status" value="1"/>
</dbReference>
<gene>
    <name evidence="5 7" type="primary">coaE</name>
    <name evidence="7" type="ORF">VSX56_09880</name>
</gene>
<proteinExistence type="inferred from homology"/>
<dbReference type="InterPro" id="IPR001977">
    <property type="entry name" value="Depp_CoAkinase"/>
</dbReference>
<keyword evidence="5 7" id="KW-0808">Transferase</keyword>